<dbReference type="CDD" id="cd02440">
    <property type="entry name" value="AdoMet_MTases"/>
    <property type="match status" value="1"/>
</dbReference>
<dbReference type="PANTHER" id="PTHR43861:SF3">
    <property type="entry name" value="PUTATIVE (AFU_ORTHOLOGUE AFUA_2G14390)-RELATED"/>
    <property type="match status" value="1"/>
</dbReference>
<dbReference type="GO" id="GO:0008168">
    <property type="term" value="F:methyltransferase activity"/>
    <property type="evidence" value="ECO:0007669"/>
    <property type="project" value="UniProtKB-KW"/>
</dbReference>
<organism evidence="3 4">
    <name type="scientific">Psychroflexus gondwanensis ACAM 44</name>
    <dbReference type="NCBI Taxonomy" id="1189619"/>
    <lineage>
        <taxon>Bacteria</taxon>
        <taxon>Pseudomonadati</taxon>
        <taxon>Bacteroidota</taxon>
        <taxon>Flavobacteriia</taxon>
        <taxon>Flavobacteriales</taxon>
        <taxon>Flavobacteriaceae</taxon>
        <taxon>Psychroflexus</taxon>
    </lineage>
</organism>
<evidence type="ECO:0000313" key="3">
    <source>
        <dbReference type="EMBL" id="EMY82259.1"/>
    </source>
</evidence>
<dbReference type="Gene3D" id="3.40.50.150">
    <property type="entry name" value="Vaccinia Virus protein VP39"/>
    <property type="match status" value="1"/>
</dbReference>
<dbReference type="AlphaFoldDB" id="N1WYS4"/>
<accession>N1WYS4</accession>
<proteinExistence type="predicted"/>
<protein>
    <submittedName>
        <fullName evidence="3">SAM-dependent methyltransferase</fullName>
    </submittedName>
</protein>
<name>N1WYS4_9FLAO</name>
<dbReference type="RefSeq" id="WP_003436701.1">
    <property type="nucleotide sequence ID" value="NZ_APLF01000003.1"/>
</dbReference>
<evidence type="ECO:0000259" key="2">
    <source>
        <dbReference type="Pfam" id="PF13649"/>
    </source>
</evidence>
<dbReference type="InterPro" id="IPR041698">
    <property type="entry name" value="Methyltransf_25"/>
</dbReference>
<reference evidence="3 4" key="1">
    <citation type="journal article" date="2014" name="Genome Biol. Evol.">
        <title>Extensive gene acquisition in the extremely psychrophilic bacterial species Psychroflexus torquis and the link to sea-ice ecosystem specialism.</title>
        <authorList>
            <person name="Feng S."/>
            <person name="Powell S.M."/>
            <person name="Wilson R."/>
            <person name="Bowman J.P."/>
        </authorList>
    </citation>
    <scope>NUCLEOTIDE SEQUENCE [LARGE SCALE GENOMIC DNA]</scope>
    <source>
        <strain evidence="3 4">ACAM 44</strain>
    </source>
</reference>
<keyword evidence="1 3" id="KW-0808">Transferase</keyword>
<feature type="domain" description="Methyltransferase" evidence="2">
    <location>
        <begin position="43"/>
        <end position="129"/>
    </location>
</feature>
<dbReference type="PANTHER" id="PTHR43861">
    <property type="entry name" value="TRANS-ACONITATE 2-METHYLTRANSFERASE-RELATED"/>
    <property type="match status" value="1"/>
</dbReference>
<dbReference type="SUPFAM" id="SSF53335">
    <property type="entry name" value="S-adenosyl-L-methionine-dependent methyltransferases"/>
    <property type="match status" value="1"/>
</dbReference>
<dbReference type="STRING" id="1189619.pgond44_03443"/>
<dbReference type="eggNOG" id="COG0500">
    <property type="taxonomic scope" value="Bacteria"/>
</dbReference>
<dbReference type="GO" id="GO:0032259">
    <property type="term" value="P:methylation"/>
    <property type="evidence" value="ECO:0007669"/>
    <property type="project" value="UniProtKB-KW"/>
</dbReference>
<evidence type="ECO:0000256" key="1">
    <source>
        <dbReference type="ARBA" id="ARBA00022679"/>
    </source>
</evidence>
<dbReference type="Proteomes" id="UP000012317">
    <property type="component" value="Unassembled WGS sequence"/>
</dbReference>
<keyword evidence="4" id="KW-1185">Reference proteome</keyword>
<comment type="caution">
    <text evidence="3">The sequence shown here is derived from an EMBL/GenBank/DDBJ whole genome shotgun (WGS) entry which is preliminary data.</text>
</comment>
<evidence type="ECO:0000313" key="4">
    <source>
        <dbReference type="Proteomes" id="UP000012317"/>
    </source>
</evidence>
<gene>
    <name evidence="3" type="ORF">pgond44_03443</name>
</gene>
<dbReference type="EMBL" id="APLF01000003">
    <property type="protein sequence ID" value="EMY82259.1"/>
    <property type="molecule type" value="Genomic_DNA"/>
</dbReference>
<dbReference type="Pfam" id="PF13649">
    <property type="entry name" value="Methyltransf_25"/>
    <property type="match status" value="1"/>
</dbReference>
<keyword evidence="3" id="KW-0489">Methyltransferase</keyword>
<dbReference type="InterPro" id="IPR029063">
    <property type="entry name" value="SAM-dependent_MTases_sf"/>
</dbReference>
<sequence length="200" mass="22820">MKEFWNKRFEEKEFVYGIKPNVFFKSELDKIKNKGNALFPLEGEGRNACYAAQLGWKVDAFDFSETGKQKALKLCDANGISINYEVSKVEEYVIEKDTYDLVVLVFAHLDLENRTLFHKKAINSLKPGGKIIIEAFHPKQLENNYPSGGPKNKDLLYTLTQLKDDFKALSKSDGSELEIDLAEGDYHYGKAYVTRFVGTK</sequence>